<organism evidence="1 2">
    <name type="scientific">Nonomuraea rubra</name>
    <dbReference type="NCBI Taxonomy" id="46180"/>
    <lineage>
        <taxon>Bacteria</taxon>
        <taxon>Bacillati</taxon>
        <taxon>Actinomycetota</taxon>
        <taxon>Actinomycetes</taxon>
        <taxon>Streptosporangiales</taxon>
        <taxon>Streptosporangiaceae</taxon>
        <taxon>Nonomuraea</taxon>
    </lineage>
</organism>
<protein>
    <submittedName>
        <fullName evidence="1">Uncharacterized protein</fullName>
    </submittedName>
</protein>
<comment type="caution">
    <text evidence="1">The sequence shown here is derived from an EMBL/GenBank/DDBJ whole genome shotgun (WGS) entry which is preliminary data.</text>
</comment>
<reference evidence="1 2" key="1">
    <citation type="submission" date="2020-08" db="EMBL/GenBank/DDBJ databases">
        <title>Sequencing the genomes of 1000 actinobacteria strains.</title>
        <authorList>
            <person name="Klenk H.-P."/>
        </authorList>
    </citation>
    <scope>NUCLEOTIDE SEQUENCE [LARGE SCALE GENOMIC DNA]</scope>
    <source>
        <strain evidence="1 2">DSM 43768</strain>
    </source>
</reference>
<name>A0A7X0NNX4_9ACTN</name>
<gene>
    <name evidence="1" type="ORF">HD593_001734</name>
</gene>
<dbReference type="EMBL" id="JACHMI010000001">
    <property type="protein sequence ID" value="MBB6546939.1"/>
    <property type="molecule type" value="Genomic_DNA"/>
</dbReference>
<accession>A0A7X0NNX4</accession>
<proteinExistence type="predicted"/>
<evidence type="ECO:0000313" key="1">
    <source>
        <dbReference type="EMBL" id="MBB6546939.1"/>
    </source>
</evidence>
<dbReference type="AlphaFoldDB" id="A0A7X0NNX4"/>
<evidence type="ECO:0000313" key="2">
    <source>
        <dbReference type="Proteomes" id="UP000565579"/>
    </source>
</evidence>
<dbReference type="Proteomes" id="UP000565579">
    <property type="component" value="Unassembled WGS sequence"/>
</dbReference>
<keyword evidence="2" id="KW-1185">Reference proteome</keyword>
<dbReference type="RefSeq" id="WP_185101669.1">
    <property type="nucleotide sequence ID" value="NZ_BAAAXY010000070.1"/>
</dbReference>
<sequence>MEYLLVRRRFTGYGLWRKAFGSLDEARAASGMPHLRTLEAPGSPALARP</sequence>